<evidence type="ECO:0000313" key="3">
    <source>
        <dbReference type="Proteomes" id="UP001596977"/>
    </source>
</evidence>
<dbReference type="Gene3D" id="2.40.160.90">
    <property type="match status" value="1"/>
</dbReference>
<proteinExistence type="predicted"/>
<accession>A0ABW3H1T0</accession>
<evidence type="ECO:0000256" key="1">
    <source>
        <dbReference type="SAM" id="MobiDB-lite"/>
    </source>
</evidence>
<comment type="caution">
    <text evidence="2">The sequence shown here is derived from an EMBL/GenBank/DDBJ whole genome shotgun (WGS) entry which is preliminary data.</text>
</comment>
<evidence type="ECO:0008006" key="4">
    <source>
        <dbReference type="Google" id="ProtNLM"/>
    </source>
</evidence>
<feature type="compositionally biased region" description="Pro residues" evidence="1">
    <location>
        <begin position="47"/>
        <end position="59"/>
    </location>
</feature>
<evidence type="ECO:0000313" key="2">
    <source>
        <dbReference type="EMBL" id="MFD0944822.1"/>
    </source>
</evidence>
<organism evidence="2 3">
    <name type="scientific">Sphingomonas canadensis</name>
    <dbReference type="NCBI Taxonomy" id="1219257"/>
    <lineage>
        <taxon>Bacteria</taxon>
        <taxon>Pseudomonadati</taxon>
        <taxon>Pseudomonadota</taxon>
        <taxon>Alphaproteobacteria</taxon>
        <taxon>Sphingomonadales</taxon>
        <taxon>Sphingomonadaceae</taxon>
        <taxon>Sphingomonas</taxon>
    </lineage>
</organism>
<protein>
    <recommendedName>
        <fullName evidence="4">Spore coat protein U domain-containing protein</fullName>
    </recommendedName>
</protein>
<name>A0ABW3H1T0_9SPHN</name>
<dbReference type="EMBL" id="JBHTJG010000001">
    <property type="protein sequence ID" value="MFD0944822.1"/>
    <property type="molecule type" value="Genomic_DNA"/>
</dbReference>
<feature type="region of interest" description="Disordered" evidence="1">
    <location>
        <begin position="36"/>
        <end position="61"/>
    </location>
</feature>
<reference evidence="3" key="1">
    <citation type="journal article" date="2019" name="Int. J. Syst. Evol. Microbiol.">
        <title>The Global Catalogue of Microorganisms (GCM) 10K type strain sequencing project: providing services to taxonomists for standard genome sequencing and annotation.</title>
        <authorList>
            <consortium name="The Broad Institute Genomics Platform"/>
            <consortium name="The Broad Institute Genome Sequencing Center for Infectious Disease"/>
            <person name="Wu L."/>
            <person name="Ma J."/>
        </authorList>
    </citation>
    <scope>NUCLEOTIDE SEQUENCE [LARGE SCALE GENOMIC DNA]</scope>
    <source>
        <strain evidence="3">CCUG 62982</strain>
    </source>
</reference>
<keyword evidence="3" id="KW-1185">Reference proteome</keyword>
<sequence length="339" mass="34940">MNNLQFVLFREISMRRPGAVILSALLATGCSSGGASGGGGGTVVTPTPTPSSSPSPTPTPSASYTKFAALTGDQTFLATCNSMEVNFDPPAIAPVFAPGNGIDIAYQASSRTWDLTGYGVNLSFGPADLDSSAPEGNQYYAHTITVPGSAERFRIHSATAGGSPIEYFRLLSIVDGLRAYSCVTGVSTKPTDVPAGVTINYSKTAVSGAAYRTVRFATTVYSLNANSTATISVNLATGKVTTTIRLVGVQVDPAGSSAPVDLGTITNVASIDAPTAGYYGHESIDWSSSTWRSTFAQLGGRFFGPQGAETGAMLTYKAEPLTGGADERLTVSATIIGIR</sequence>
<dbReference type="Proteomes" id="UP001596977">
    <property type="component" value="Unassembled WGS sequence"/>
</dbReference>
<gene>
    <name evidence="2" type="ORF">ACFQ1E_00565</name>
</gene>